<dbReference type="GO" id="GO:0006357">
    <property type="term" value="P:regulation of transcription by RNA polymerase II"/>
    <property type="evidence" value="ECO:0007669"/>
    <property type="project" value="TreeGrafter"/>
</dbReference>
<dbReference type="GO" id="GO:0005667">
    <property type="term" value="C:transcription regulator complex"/>
    <property type="evidence" value="ECO:0007669"/>
    <property type="project" value="TreeGrafter"/>
</dbReference>
<dbReference type="SMART" id="SM00595">
    <property type="entry name" value="MADF"/>
    <property type="match status" value="1"/>
</dbReference>
<sequence length="227" mass="26789">MEEQLKNLKLVTEVEKYSCLYNSDLPSYSRKDITEDAWSKISKEMKMPVHACKEKWKKLRIVFMRCLKAVSIPGSKRKPYYLFDEMQFLVPHIKQNILTDSTVPYESRQTVSETKETENDSFKDSIETLNDVEIKHEFDESSSESYVNEFTKKRRLDETDMNIINYIERNVRTERPVSGRIVHHLNDPVVSFLNCLVPELNEMNASQFKIFKRRALALIDNIKGEMY</sequence>
<keyword evidence="2" id="KW-1185">Reference proteome</keyword>
<proteinExistence type="predicted"/>
<dbReference type="PANTHER" id="PTHR12243">
    <property type="entry name" value="MADF DOMAIN TRANSCRIPTION FACTOR"/>
    <property type="match status" value="1"/>
</dbReference>
<accession>A0A8B8HQ79</accession>
<dbReference type="GeneID" id="113394042"/>
<evidence type="ECO:0000259" key="1">
    <source>
        <dbReference type="PROSITE" id="PS51029"/>
    </source>
</evidence>
<dbReference type="PROSITE" id="PS51029">
    <property type="entry name" value="MADF"/>
    <property type="match status" value="1"/>
</dbReference>
<feature type="domain" description="MADF" evidence="1">
    <location>
        <begin position="9"/>
        <end position="94"/>
    </location>
</feature>
<evidence type="ECO:0000313" key="2">
    <source>
        <dbReference type="Proteomes" id="UP001652626"/>
    </source>
</evidence>
<name>A0A8B8HQ79_VANTA</name>
<dbReference type="PANTHER" id="PTHR12243:SF60">
    <property type="entry name" value="SI:CH211-15D5.12-RELATED"/>
    <property type="match status" value="1"/>
</dbReference>
<organism evidence="2 3">
    <name type="scientific">Vanessa tameamea</name>
    <name type="common">Kamehameha butterfly</name>
    <dbReference type="NCBI Taxonomy" id="334116"/>
    <lineage>
        <taxon>Eukaryota</taxon>
        <taxon>Metazoa</taxon>
        <taxon>Ecdysozoa</taxon>
        <taxon>Arthropoda</taxon>
        <taxon>Hexapoda</taxon>
        <taxon>Insecta</taxon>
        <taxon>Pterygota</taxon>
        <taxon>Neoptera</taxon>
        <taxon>Endopterygota</taxon>
        <taxon>Lepidoptera</taxon>
        <taxon>Glossata</taxon>
        <taxon>Ditrysia</taxon>
        <taxon>Papilionoidea</taxon>
        <taxon>Nymphalidae</taxon>
        <taxon>Nymphalinae</taxon>
        <taxon>Vanessa</taxon>
    </lineage>
</organism>
<dbReference type="OMA" id="PAHECKE"/>
<dbReference type="InterPro" id="IPR006578">
    <property type="entry name" value="MADF-dom"/>
</dbReference>
<protein>
    <submittedName>
        <fullName evidence="3">Uncharacterized protein LOC113394042</fullName>
    </submittedName>
</protein>
<evidence type="ECO:0000313" key="3">
    <source>
        <dbReference type="RefSeq" id="XP_026486998.2"/>
    </source>
</evidence>
<dbReference type="AlphaFoldDB" id="A0A8B8HQ79"/>
<dbReference type="Proteomes" id="UP001652626">
    <property type="component" value="Chromosome 9"/>
</dbReference>
<dbReference type="OrthoDB" id="6147983at2759"/>
<dbReference type="RefSeq" id="XP_026486998.2">
    <property type="nucleotide sequence ID" value="XM_026631213.2"/>
</dbReference>
<dbReference type="GO" id="GO:0005634">
    <property type="term" value="C:nucleus"/>
    <property type="evidence" value="ECO:0007669"/>
    <property type="project" value="TreeGrafter"/>
</dbReference>
<dbReference type="Pfam" id="PF10545">
    <property type="entry name" value="MADF_DNA_bdg"/>
    <property type="match status" value="1"/>
</dbReference>
<dbReference type="InterPro" id="IPR039353">
    <property type="entry name" value="TF_Adf1"/>
</dbReference>
<gene>
    <name evidence="3" type="primary">LOC113394042</name>
</gene>
<reference evidence="3" key="1">
    <citation type="submission" date="2025-08" db="UniProtKB">
        <authorList>
            <consortium name="RefSeq"/>
        </authorList>
    </citation>
    <scope>IDENTIFICATION</scope>
    <source>
        <tissue evidence="3">Whole body</tissue>
    </source>
</reference>